<sequence length="170" mass="19000">MDALASRVEEELKSRLAEVVRESLRRVELQRVEGTYVYARNYDLLKYRVAKAIASSLSVIDCLEGVYYADIASGEYITGQVYFGRDVDVIVLLDEGGCPWAPGLLKRVERVANAVIAEVAKREGAGWLADIAETNGVVEIHFDDIYVKMVRDKKSRGSLSDLNVIEVTQR</sequence>
<dbReference type="HOGENOM" id="CLU_1567258_0_0_2"/>
<dbReference type="OrthoDB" id="380855at2157"/>
<gene>
    <name evidence="1" type="ordered locus">Tpen_0940</name>
</gene>
<dbReference type="RefSeq" id="WP_011752605.1">
    <property type="nucleotide sequence ID" value="NC_008698.1"/>
</dbReference>
<protein>
    <submittedName>
        <fullName evidence="1">Uncharacterized protein</fullName>
    </submittedName>
</protein>
<dbReference type="EMBL" id="CP000505">
    <property type="protein sequence ID" value="ABL78340.1"/>
    <property type="molecule type" value="Genomic_DNA"/>
</dbReference>
<evidence type="ECO:0000313" key="2">
    <source>
        <dbReference type="Proteomes" id="UP000000641"/>
    </source>
</evidence>
<accession>A1RYR0</accession>
<dbReference type="Proteomes" id="UP000000641">
    <property type="component" value="Chromosome"/>
</dbReference>
<organism evidence="1 2">
    <name type="scientific">Thermofilum pendens (strain DSM 2475 / Hrk 5)</name>
    <dbReference type="NCBI Taxonomy" id="368408"/>
    <lineage>
        <taxon>Archaea</taxon>
        <taxon>Thermoproteota</taxon>
        <taxon>Thermoprotei</taxon>
        <taxon>Thermofilales</taxon>
        <taxon>Thermofilaceae</taxon>
        <taxon>Thermofilum</taxon>
    </lineage>
</organism>
<proteinExistence type="predicted"/>
<dbReference type="KEGG" id="tpe:Tpen_0940"/>
<dbReference type="EnsemblBacteria" id="ABL78340">
    <property type="protein sequence ID" value="ABL78340"/>
    <property type="gene ID" value="Tpen_0940"/>
</dbReference>
<reference evidence="2" key="1">
    <citation type="journal article" date="2008" name="J. Bacteriol.">
        <title>Genome sequence of Thermofilum pendens reveals an exceptional loss of biosynthetic pathways without genome reduction.</title>
        <authorList>
            <person name="Anderson I."/>
            <person name="Rodriguez J."/>
            <person name="Susanti D."/>
            <person name="Porat I."/>
            <person name="Reich C."/>
            <person name="Ulrich L.E."/>
            <person name="Elkins J.G."/>
            <person name="Mavromatis K."/>
            <person name="Lykidis A."/>
            <person name="Kim E."/>
            <person name="Thompson L.S."/>
            <person name="Nolan M."/>
            <person name="Land M."/>
            <person name="Copeland A."/>
            <person name="Lapidus A."/>
            <person name="Lucas S."/>
            <person name="Detter C."/>
            <person name="Zhulin I.B."/>
            <person name="Olsen G.J."/>
            <person name="Whitman W."/>
            <person name="Mukhopadhyay B."/>
            <person name="Bristow J."/>
            <person name="Kyrpides N."/>
        </authorList>
    </citation>
    <scope>NUCLEOTIDE SEQUENCE [LARGE SCALE GENOMIC DNA]</scope>
    <source>
        <strain evidence="2">DSM 2475 / Hrk 5</strain>
    </source>
</reference>
<name>A1RYR0_THEPD</name>
<dbReference type="AlphaFoldDB" id="A1RYR0"/>
<keyword evidence="2" id="KW-1185">Reference proteome</keyword>
<dbReference type="STRING" id="368408.Tpen_0940"/>
<evidence type="ECO:0000313" key="1">
    <source>
        <dbReference type="EMBL" id="ABL78340.1"/>
    </source>
</evidence>
<dbReference type="GeneID" id="4601069"/>